<sequence>MRMKYRVVWATGWKVVILAISLGWLAVGSAMAQQRSRQQLEKEKKQNVEKVSQIRAILRKTSSQKQATLGQLKALNQEIAAQSKQINLLTEDVKLMNSEIQELRRSSNRLQKDLEKLKKEYGDMIYTADKRRQQVNPLGFLFSAESFNQLVARYKYLQQYSEARKGQVRQMEKVRQEMLAKQQDVERKKKQQQGTLAVQVNESKRLEGLKEEKNRVAEELSEKEQDLRTELAESRKAVNRLESAITEMIRREIRERQERERLARLARQKAERERIAREKAAAAAAAKAENADTDEPSAGKSETAEAKSTEAAPEAAERIARKPDERRNNLLNDEEAALASSFAASRNRLPWPVTRGFISDHYGVKPHPVLKGVMQDNPGIDIQTSPGEVVRAVYDGVVQYTTYVTGMYNIVAIQHGDYYTVYAKLKSVSVQVGQRVKAREVIGVVATDKDGVAEVQFQVWKSTSRLNPESWLIDR</sequence>
<dbReference type="InterPro" id="IPR016047">
    <property type="entry name" value="M23ase_b-sheet_dom"/>
</dbReference>
<feature type="compositionally biased region" description="Basic and acidic residues" evidence="3">
    <location>
        <begin position="315"/>
        <end position="328"/>
    </location>
</feature>
<dbReference type="CDD" id="cd12797">
    <property type="entry name" value="M23_peptidase"/>
    <property type="match status" value="1"/>
</dbReference>
<dbReference type="Gene3D" id="2.70.70.10">
    <property type="entry name" value="Glucose Permease (Domain IIA)"/>
    <property type="match status" value="1"/>
</dbReference>
<dbReference type="InterPro" id="IPR011055">
    <property type="entry name" value="Dup_hybrid_motif"/>
</dbReference>
<keyword evidence="2" id="KW-0175">Coiled coil</keyword>
<gene>
    <name evidence="5" type="ORF">LX87_03096</name>
</gene>
<dbReference type="Pfam" id="PF01551">
    <property type="entry name" value="Peptidase_M23"/>
    <property type="match status" value="1"/>
</dbReference>
<feature type="region of interest" description="Disordered" evidence="3">
    <location>
        <begin position="276"/>
        <end position="328"/>
    </location>
</feature>
<feature type="coiled-coil region" evidence="2">
    <location>
        <begin position="58"/>
        <end position="120"/>
    </location>
</feature>
<feature type="domain" description="M23ase beta-sheet core" evidence="4">
    <location>
        <begin position="377"/>
        <end position="468"/>
    </location>
</feature>
<keyword evidence="1" id="KW-0732">Signal</keyword>
<organism evidence="5 6">
    <name type="scientific">Larkinella arboricola</name>
    <dbReference type="NCBI Taxonomy" id="643671"/>
    <lineage>
        <taxon>Bacteria</taxon>
        <taxon>Pseudomonadati</taxon>
        <taxon>Bacteroidota</taxon>
        <taxon>Cytophagia</taxon>
        <taxon>Cytophagales</taxon>
        <taxon>Spirosomataceae</taxon>
        <taxon>Larkinella</taxon>
    </lineage>
</organism>
<reference evidence="5 6" key="1">
    <citation type="submission" date="2018-06" db="EMBL/GenBank/DDBJ databases">
        <title>Genomic Encyclopedia of Archaeal and Bacterial Type Strains, Phase II (KMG-II): from individual species to whole genera.</title>
        <authorList>
            <person name="Goeker M."/>
        </authorList>
    </citation>
    <scope>NUCLEOTIDE SEQUENCE [LARGE SCALE GENOMIC DNA]</scope>
    <source>
        <strain evidence="5 6">DSM 21851</strain>
    </source>
</reference>
<evidence type="ECO:0000256" key="1">
    <source>
        <dbReference type="ARBA" id="ARBA00022729"/>
    </source>
</evidence>
<dbReference type="AlphaFoldDB" id="A0A327WY14"/>
<keyword evidence="6" id="KW-1185">Reference proteome</keyword>
<evidence type="ECO:0000259" key="4">
    <source>
        <dbReference type="Pfam" id="PF01551"/>
    </source>
</evidence>
<protein>
    <submittedName>
        <fullName evidence="5">Septal ring factor EnvC (AmiA/AmiB activator)</fullName>
    </submittedName>
</protein>
<dbReference type="PANTHER" id="PTHR21666:SF289">
    <property type="entry name" value="L-ALA--D-GLU ENDOPEPTIDASE"/>
    <property type="match status" value="1"/>
</dbReference>
<proteinExistence type="predicted"/>
<dbReference type="PANTHER" id="PTHR21666">
    <property type="entry name" value="PEPTIDASE-RELATED"/>
    <property type="match status" value="1"/>
</dbReference>
<dbReference type="GO" id="GO:0004222">
    <property type="term" value="F:metalloendopeptidase activity"/>
    <property type="evidence" value="ECO:0007669"/>
    <property type="project" value="TreeGrafter"/>
</dbReference>
<dbReference type="EMBL" id="QLMC01000003">
    <property type="protein sequence ID" value="RAJ98187.1"/>
    <property type="molecule type" value="Genomic_DNA"/>
</dbReference>
<evidence type="ECO:0000313" key="6">
    <source>
        <dbReference type="Proteomes" id="UP000248790"/>
    </source>
</evidence>
<dbReference type="SUPFAM" id="SSF51261">
    <property type="entry name" value="Duplicated hybrid motif"/>
    <property type="match status" value="1"/>
</dbReference>
<evidence type="ECO:0000256" key="3">
    <source>
        <dbReference type="SAM" id="MobiDB-lite"/>
    </source>
</evidence>
<name>A0A327WY14_LARAB</name>
<evidence type="ECO:0000313" key="5">
    <source>
        <dbReference type="EMBL" id="RAJ98187.1"/>
    </source>
</evidence>
<accession>A0A327WY14</accession>
<dbReference type="InterPro" id="IPR050570">
    <property type="entry name" value="Cell_wall_metabolism_enzyme"/>
</dbReference>
<dbReference type="Gene3D" id="6.10.250.3150">
    <property type="match status" value="1"/>
</dbReference>
<dbReference type="Proteomes" id="UP000248790">
    <property type="component" value="Unassembled WGS sequence"/>
</dbReference>
<evidence type="ECO:0000256" key="2">
    <source>
        <dbReference type="SAM" id="Coils"/>
    </source>
</evidence>
<comment type="caution">
    <text evidence="5">The sequence shown here is derived from an EMBL/GenBank/DDBJ whole genome shotgun (WGS) entry which is preliminary data.</text>
</comment>
<dbReference type="OrthoDB" id="9815884at2"/>